<feature type="compositionally biased region" description="Polar residues" evidence="1">
    <location>
        <begin position="9"/>
        <end position="24"/>
    </location>
</feature>
<dbReference type="InterPro" id="IPR050525">
    <property type="entry name" value="ECM_Assembly_Org"/>
</dbReference>
<feature type="region of interest" description="Disordered" evidence="1">
    <location>
        <begin position="1"/>
        <end position="40"/>
    </location>
</feature>
<name>A0ABW0QVK3_9BACL</name>
<dbReference type="PANTHER" id="PTHR24020:SF84">
    <property type="entry name" value="VWFA DOMAIN-CONTAINING PROTEIN"/>
    <property type="match status" value="1"/>
</dbReference>
<dbReference type="Proteomes" id="UP001596108">
    <property type="component" value="Unassembled WGS sequence"/>
</dbReference>
<feature type="transmembrane region" description="Helical" evidence="2">
    <location>
        <begin position="66"/>
        <end position="86"/>
    </location>
</feature>
<dbReference type="PROSITE" id="PS50234">
    <property type="entry name" value="VWFA"/>
    <property type="match status" value="1"/>
</dbReference>
<dbReference type="CDD" id="cd00198">
    <property type="entry name" value="vWFA"/>
    <property type="match status" value="1"/>
</dbReference>
<evidence type="ECO:0000256" key="2">
    <source>
        <dbReference type="SAM" id="Phobius"/>
    </source>
</evidence>
<evidence type="ECO:0000313" key="5">
    <source>
        <dbReference type="Proteomes" id="UP001596108"/>
    </source>
</evidence>
<evidence type="ECO:0000256" key="1">
    <source>
        <dbReference type="SAM" id="MobiDB-lite"/>
    </source>
</evidence>
<proteinExistence type="predicted"/>
<feature type="domain" description="VWFA" evidence="3">
    <location>
        <begin position="287"/>
        <end position="459"/>
    </location>
</feature>
<gene>
    <name evidence="4" type="ORF">ACFPQ4_05990</name>
</gene>
<protein>
    <submittedName>
        <fullName evidence="4">VWA domain-containing protein</fullName>
    </submittedName>
</protein>
<dbReference type="Pfam" id="PF00092">
    <property type="entry name" value="VWA"/>
    <property type="match status" value="1"/>
</dbReference>
<keyword evidence="2" id="KW-1133">Transmembrane helix</keyword>
<dbReference type="InterPro" id="IPR002035">
    <property type="entry name" value="VWF_A"/>
</dbReference>
<sequence length="694" mass="75077">MPTPEPMPYTQSPQPTPFAQTYQAPSPLPGQPMPTAQAQSDAEVAAAIALPLESSDAPAASRKFNWLYASIAGVALLLVVFAGLYFSGVILKDQSTEAVIDSPPSAAASATSSAAEVAVASDMSFTLDSVDSSAYPTITLIVGVHGAYDDSAIADAKVAITERGQPQSIKEKHGSANAKALNIVYVTSVTNSNPPSGETRIVELDIAGSKLSGSYQSPEQSAVTIGDLSYNTDQYPKVNVYFSLYDSNDNPLEDFDGAQSAVSITEDGTAPSNVTFGKLAQLPQSISTNLVIDVSGSMEEDDKLARVQTAATSFLSQAEFGANDVVGLMQFSDESNIQQYDFTQNIDSVQNTINGLYTNGCTALYEALNQAVSNTAYNDRDGLKYVVVFTDGKNELCDGSTNWVSPNTVINNALQWGVPIYAIGVEQDSDLQRIAEETNGKYILLGDDITQLNGIYSDIYNRKKNQFVLSYESAIAGKKERSLAINLNLPNHYSSGAVAVSPKLLDNRDVSDAMQKYQIAWSQAMNARSMDPLVPYVTLPLDALDKNSVYNIVDAQINGDITSSGSRSGGLVNLKYDESVVYNIPDYKLVDANKVSNDLYQLRVEKRVQRDATVLVNRNKPELGTYPPLTTYKETAYTYNVVRDDGAWKVQSVEEENVVPVCYMDSTYTEKYDRQDHANTQANGNCPGVAPKER</sequence>
<keyword evidence="2" id="KW-0812">Transmembrane</keyword>
<dbReference type="RefSeq" id="WP_378110962.1">
    <property type="nucleotide sequence ID" value="NZ_JBHSNC010000019.1"/>
</dbReference>
<keyword evidence="2" id="KW-0472">Membrane</keyword>
<dbReference type="SMART" id="SM00327">
    <property type="entry name" value="VWA"/>
    <property type="match status" value="1"/>
</dbReference>
<dbReference type="Gene3D" id="3.40.50.410">
    <property type="entry name" value="von Willebrand factor, type A domain"/>
    <property type="match status" value="1"/>
</dbReference>
<reference evidence="5" key="1">
    <citation type="journal article" date="2019" name="Int. J. Syst. Evol. Microbiol.">
        <title>The Global Catalogue of Microorganisms (GCM) 10K type strain sequencing project: providing services to taxonomists for standard genome sequencing and annotation.</title>
        <authorList>
            <consortium name="The Broad Institute Genomics Platform"/>
            <consortium name="The Broad Institute Genome Sequencing Center for Infectious Disease"/>
            <person name="Wu L."/>
            <person name="Ma J."/>
        </authorList>
    </citation>
    <scope>NUCLEOTIDE SEQUENCE [LARGE SCALE GENOMIC DNA]</scope>
    <source>
        <strain evidence="5">CGMCC 1.18578</strain>
    </source>
</reference>
<dbReference type="InterPro" id="IPR036465">
    <property type="entry name" value="vWFA_dom_sf"/>
</dbReference>
<dbReference type="SUPFAM" id="SSF53300">
    <property type="entry name" value="vWA-like"/>
    <property type="match status" value="1"/>
</dbReference>
<accession>A0ABW0QVK3</accession>
<feature type="region of interest" description="Disordered" evidence="1">
    <location>
        <begin position="675"/>
        <end position="694"/>
    </location>
</feature>
<evidence type="ECO:0000313" key="4">
    <source>
        <dbReference type="EMBL" id="MFC5529004.1"/>
    </source>
</evidence>
<comment type="caution">
    <text evidence="4">The sequence shown here is derived from an EMBL/GenBank/DDBJ whole genome shotgun (WGS) entry which is preliminary data.</text>
</comment>
<keyword evidence="5" id="KW-1185">Reference proteome</keyword>
<evidence type="ECO:0000259" key="3">
    <source>
        <dbReference type="PROSITE" id="PS50234"/>
    </source>
</evidence>
<dbReference type="PANTHER" id="PTHR24020">
    <property type="entry name" value="COLLAGEN ALPHA"/>
    <property type="match status" value="1"/>
</dbReference>
<dbReference type="EMBL" id="JBHSNC010000019">
    <property type="protein sequence ID" value="MFC5529004.1"/>
    <property type="molecule type" value="Genomic_DNA"/>
</dbReference>
<organism evidence="4 5">
    <name type="scientific">Cohnella yongneupensis</name>
    <dbReference type="NCBI Taxonomy" id="425006"/>
    <lineage>
        <taxon>Bacteria</taxon>
        <taxon>Bacillati</taxon>
        <taxon>Bacillota</taxon>
        <taxon>Bacilli</taxon>
        <taxon>Bacillales</taxon>
        <taxon>Paenibacillaceae</taxon>
        <taxon>Cohnella</taxon>
    </lineage>
</organism>